<protein>
    <submittedName>
        <fullName evidence="2">Uncharacterized protein</fullName>
    </submittedName>
</protein>
<feature type="transmembrane region" description="Helical" evidence="1">
    <location>
        <begin position="90"/>
        <end position="108"/>
    </location>
</feature>
<name>A0A4Q1JHK6_9BACT</name>
<accession>A0A4Q1JHK6</accession>
<evidence type="ECO:0000256" key="1">
    <source>
        <dbReference type="SAM" id="Phobius"/>
    </source>
</evidence>
<keyword evidence="1" id="KW-1133">Transmembrane helix</keyword>
<reference evidence="2 3" key="1">
    <citation type="submission" date="2019-01" db="EMBL/GenBank/DDBJ databases">
        <title>Ancylomarina salipaludis sp. nov., isolated from a salt marsh.</title>
        <authorList>
            <person name="Yoon J.-H."/>
        </authorList>
    </citation>
    <scope>NUCLEOTIDE SEQUENCE [LARGE SCALE GENOMIC DNA]</scope>
    <source>
        <strain evidence="2 3">SHSM-M15</strain>
    </source>
</reference>
<feature type="transmembrane region" description="Helical" evidence="1">
    <location>
        <begin position="120"/>
        <end position="140"/>
    </location>
</feature>
<dbReference type="OrthoDB" id="882708at2"/>
<feature type="transmembrane region" description="Helical" evidence="1">
    <location>
        <begin position="147"/>
        <end position="167"/>
    </location>
</feature>
<dbReference type="RefSeq" id="WP_129255777.1">
    <property type="nucleotide sequence ID" value="NZ_SAXA01000025.1"/>
</dbReference>
<evidence type="ECO:0000313" key="3">
    <source>
        <dbReference type="Proteomes" id="UP000289703"/>
    </source>
</evidence>
<organism evidence="2 3">
    <name type="scientific">Ancylomarina salipaludis</name>
    <dbReference type="NCBI Taxonomy" id="2501299"/>
    <lineage>
        <taxon>Bacteria</taxon>
        <taxon>Pseudomonadati</taxon>
        <taxon>Bacteroidota</taxon>
        <taxon>Bacteroidia</taxon>
        <taxon>Marinilabiliales</taxon>
        <taxon>Marinifilaceae</taxon>
        <taxon>Ancylomarina</taxon>
    </lineage>
</organism>
<sequence length="214" mass="24375">MENSFTSKMINKSDSELLDYVTNRTQFQEDAVIAAIFELDKRGKADSEILDLKNQIIQKIDNQNKQIQQSKDEFKIPSDIPKTISNAAKLLYLTIGIGVVNSLLMEFTTEYQSYSDPKTLTILIISLGLMGFFAFMINIGRKWARNTFLVLFGLGFLMFPFTITHYFSLNPVIGLLSLTQTGLQIFALILLFKKETKDWYINTDKQETTAANNV</sequence>
<dbReference type="Proteomes" id="UP000289703">
    <property type="component" value="Unassembled WGS sequence"/>
</dbReference>
<gene>
    <name evidence="2" type="ORF">EO244_16445</name>
</gene>
<proteinExistence type="predicted"/>
<keyword evidence="3" id="KW-1185">Reference proteome</keyword>
<dbReference type="EMBL" id="SAXA01000025">
    <property type="protein sequence ID" value="RXQ87396.1"/>
    <property type="molecule type" value="Genomic_DNA"/>
</dbReference>
<feature type="transmembrane region" description="Helical" evidence="1">
    <location>
        <begin position="173"/>
        <end position="192"/>
    </location>
</feature>
<keyword evidence="1" id="KW-0812">Transmembrane</keyword>
<keyword evidence="1" id="KW-0472">Membrane</keyword>
<evidence type="ECO:0000313" key="2">
    <source>
        <dbReference type="EMBL" id="RXQ87396.1"/>
    </source>
</evidence>
<comment type="caution">
    <text evidence="2">The sequence shown here is derived from an EMBL/GenBank/DDBJ whole genome shotgun (WGS) entry which is preliminary data.</text>
</comment>
<dbReference type="AlphaFoldDB" id="A0A4Q1JHK6"/>